<evidence type="ECO:0000256" key="4">
    <source>
        <dbReference type="ARBA" id="ARBA00006506"/>
    </source>
</evidence>
<comment type="catalytic activity">
    <reaction evidence="16">
        <text>tetradecanoyl-CoA + H2O = tetradecanoyl-4'-phosphopantetheine + adenosine 3',5'-bisphosphate + 2 H(+)</text>
        <dbReference type="Rhea" id="RHEA:50028"/>
        <dbReference type="ChEBI" id="CHEBI:15377"/>
        <dbReference type="ChEBI" id="CHEBI:15378"/>
        <dbReference type="ChEBI" id="CHEBI:57385"/>
        <dbReference type="ChEBI" id="CHEBI:58343"/>
        <dbReference type="ChEBI" id="CHEBI:132017"/>
    </reaction>
    <physiologicalReaction direction="left-to-right" evidence="16">
        <dbReference type="Rhea" id="RHEA:50029"/>
    </physiologicalReaction>
</comment>
<evidence type="ECO:0000256" key="10">
    <source>
        <dbReference type="ARBA" id="ARBA00023140"/>
    </source>
</evidence>
<evidence type="ECO:0000259" key="31">
    <source>
        <dbReference type="PROSITE" id="PS51462"/>
    </source>
</evidence>
<dbReference type="GO" id="GO:0015938">
    <property type="term" value="P:coenzyme A catabolic process"/>
    <property type="evidence" value="ECO:0007669"/>
    <property type="project" value="TreeGrafter"/>
</dbReference>
<keyword evidence="9" id="KW-0694">RNA-binding</keyword>
<evidence type="ECO:0000256" key="9">
    <source>
        <dbReference type="ARBA" id="ARBA00022884"/>
    </source>
</evidence>
<dbReference type="GO" id="GO:0010945">
    <property type="term" value="F:coenzyme A diphosphatase activity"/>
    <property type="evidence" value="ECO:0007669"/>
    <property type="project" value="UniProtKB-EC"/>
</dbReference>
<evidence type="ECO:0000256" key="28">
    <source>
        <dbReference type="ARBA" id="ARBA00072984"/>
    </source>
</evidence>
<evidence type="ECO:0000256" key="3">
    <source>
        <dbReference type="ARBA" id="ARBA00004275"/>
    </source>
</evidence>
<evidence type="ECO:0000256" key="18">
    <source>
        <dbReference type="ARBA" id="ARBA00047666"/>
    </source>
</evidence>
<dbReference type="GO" id="GO:0000287">
    <property type="term" value="F:magnesium ion binding"/>
    <property type="evidence" value="ECO:0007669"/>
    <property type="project" value="InterPro"/>
</dbReference>
<comment type="catalytic activity">
    <reaction evidence="17">
        <text>hexanoyl-CoA + H2O = hexanoyl-4'-phosphopantetheine + adenosine 3',5'-bisphosphate + 2 H(+)</text>
        <dbReference type="Rhea" id="RHEA:49980"/>
        <dbReference type="ChEBI" id="CHEBI:15377"/>
        <dbReference type="ChEBI" id="CHEBI:15378"/>
        <dbReference type="ChEBI" id="CHEBI:58343"/>
        <dbReference type="ChEBI" id="CHEBI:62620"/>
        <dbReference type="ChEBI" id="CHEBI:132012"/>
    </reaction>
    <physiologicalReaction direction="left-to-right" evidence="17">
        <dbReference type="Rhea" id="RHEA:49981"/>
    </physiologicalReaction>
</comment>
<dbReference type="AlphaFoldDB" id="A0AAV7KTQ2"/>
<name>A0AAV7KTQ2_PLEWA</name>
<comment type="catalytic activity">
    <reaction evidence="21">
        <text>a 5'-end CoA-ribonucleoside in mRNA + H2O = a 5'-end phospho-adenosine-phospho-ribonucleoside in mRNA + (R)-4'-phosphopantetheine + 2 H(+)</text>
        <dbReference type="Rhea" id="RHEA:67592"/>
        <dbReference type="Rhea" id="RHEA-COMP:15719"/>
        <dbReference type="Rhea" id="RHEA-COMP:17276"/>
        <dbReference type="ChEBI" id="CHEBI:15377"/>
        <dbReference type="ChEBI" id="CHEBI:15378"/>
        <dbReference type="ChEBI" id="CHEBI:61723"/>
        <dbReference type="ChEBI" id="CHEBI:144051"/>
        <dbReference type="ChEBI" id="CHEBI:172371"/>
    </reaction>
    <physiologicalReaction direction="left-to-right" evidence="21">
        <dbReference type="Rhea" id="RHEA:67593"/>
    </physiologicalReaction>
</comment>
<evidence type="ECO:0000256" key="23">
    <source>
        <dbReference type="ARBA" id="ARBA00049284"/>
    </source>
</evidence>
<comment type="catalytic activity">
    <reaction evidence="15">
        <text>malonyl-CoA + H2O = malonyl-4'-phosphopantetheine + adenosine 3',5'-bisphosphate + 2 H(+)</text>
        <dbReference type="Rhea" id="RHEA:67468"/>
        <dbReference type="ChEBI" id="CHEBI:15377"/>
        <dbReference type="ChEBI" id="CHEBI:15378"/>
        <dbReference type="ChEBI" id="CHEBI:57384"/>
        <dbReference type="ChEBI" id="CHEBI:58343"/>
        <dbReference type="ChEBI" id="CHEBI:172363"/>
    </reaction>
    <physiologicalReaction direction="left-to-right" evidence="15">
        <dbReference type="Rhea" id="RHEA:67469"/>
    </physiologicalReaction>
</comment>
<dbReference type="PROSITE" id="PS51462">
    <property type="entry name" value="NUDIX"/>
    <property type="match status" value="1"/>
</dbReference>
<keyword evidence="7" id="KW-0378">Hydrolase</keyword>
<evidence type="ECO:0000256" key="26">
    <source>
        <dbReference type="ARBA" id="ARBA00051856"/>
    </source>
</evidence>
<reference evidence="32" key="1">
    <citation type="journal article" date="2022" name="bioRxiv">
        <title>Sequencing and chromosome-scale assembly of the giantPleurodeles waltlgenome.</title>
        <authorList>
            <person name="Brown T."/>
            <person name="Elewa A."/>
            <person name="Iarovenko S."/>
            <person name="Subramanian E."/>
            <person name="Araus A.J."/>
            <person name="Petzold A."/>
            <person name="Susuki M."/>
            <person name="Suzuki K.-i.T."/>
            <person name="Hayashi T."/>
            <person name="Toyoda A."/>
            <person name="Oliveira C."/>
            <person name="Osipova E."/>
            <person name="Leigh N.D."/>
            <person name="Simon A."/>
            <person name="Yun M.H."/>
        </authorList>
    </citation>
    <scope>NUCLEOTIDE SEQUENCE</scope>
    <source>
        <strain evidence="32">20211129_DDA</strain>
        <tissue evidence="32">Liver</tissue>
    </source>
</reference>
<evidence type="ECO:0000256" key="6">
    <source>
        <dbReference type="ARBA" id="ARBA00022723"/>
    </source>
</evidence>
<dbReference type="GO" id="GO:0003723">
    <property type="term" value="F:RNA binding"/>
    <property type="evidence" value="ECO:0007669"/>
    <property type="project" value="UniProtKB-KW"/>
</dbReference>
<dbReference type="InterPro" id="IPR000059">
    <property type="entry name" value="NUDIX_hydrolase_NudL_CS"/>
</dbReference>
<keyword evidence="11" id="KW-0464">Manganese</keyword>
<evidence type="ECO:0000256" key="30">
    <source>
        <dbReference type="SAM" id="Phobius"/>
    </source>
</evidence>
<evidence type="ECO:0000256" key="27">
    <source>
        <dbReference type="ARBA" id="ARBA00059426"/>
    </source>
</evidence>
<evidence type="ECO:0000256" key="25">
    <source>
        <dbReference type="ARBA" id="ARBA00051749"/>
    </source>
</evidence>
<evidence type="ECO:0000256" key="24">
    <source>
        <dbReference type="ARBA" id="ARBA00050371"/>
    </source>
</evidence>
<evidence type="ECO:0000256" key="17">
    <source>
        <dbReference type="ARBA" id="ARBA00047466"/>
    </source>
</evidence>
<comment type="catalytic activity">
    <reaction evidence="19">
        <text>dodecanoyl-CoA + H2O = S-dodecanoyl-4'-phosphopantetheine + adenosine 3',5'-bisphosphate + 2 H(+)</text>
        <dbReference type="Rhea" id="RHEA:50024"/>
        <dbReference type="ChEBI" id="CHEBI:15377"/>
        <dbReference type="ChEBI" id="CHEBI:15378"/>
        <dbReference type="ChEBI" id="CHEBI:57375"/>
        <dbReference type="ChEBI" id="CHEBI:58343"/>
        <dbReference type="ChEBI" id="CHEBI:132015"/>
    </reaction>
    <physiologicalReaction direction="left-to-right" evidence="19">
        <dbReference type="Rhea" id="RHEA:50025"/>
    </physiologicalReaction>
</comment>
<comment type="function">
    <text evidence="27">Fatty acyl-coenzyme A (CoA) diphosphatase that hydrolyzes fatty acyl-CoA to yield acyl-4'-phosphopantetheine and adenosine 3',5'-bisphosphate. Cleaves CoA, CoA esters and oxidized CoA with similar efficiencies. Preferentially hydrolyzes medium-chain acyl-CoAs and bile acid-CoAs. Has no activity toward NDP-sugars, CDP-alcohols, (deoxy)nucleoside 5'-triphosphates, nucleoside 5'-di or monophosphates, diadenosine polyphosphates, NAD, NADH, NADP, NADPH or thymidine-5'-monophospho-p-nitrophenyl ester. May be required to eliminate oxidized CoA from peroxisomes, or regulate CoA and acyl-CoA levels in this organelle in response to metabolic demand. Does not play a role in U8 snoRNA decapping activity. Binds U8 snoRNA. Exhibits decapping activity towards dpCoA-capped RNAs in vitro.</text>
</comment>
<comment type="cofactor">
    <cofactor evidence="1">
        <name>Mn(2+)</name>
        <dbReference type="ChEBI" id="CHEBI:29035"/>
    </cofactor>
</comment>
<evidence type="ECO:0000256" key="5">
    <source>
        <dbReference type="ARBA" id="ARBA00011245"/>
    </source>
</evidence>
<comment type="catalytic activity">
    <reaction evidence="25">
        <text>3alpha,7alpha,12alpha-trihydroxy-5beta-cholestan-26-oyl-CoA + H2O = 3alpha,7alpha,12alpha-trihydroxy-5beta-cholestan-26-oyl-4'-phosphopantetheine + adenosine 3',5'-bisphosphate + 2 H(+)</text>
        <dbReference type="Rhea" id="RHEA:50040"/>
        <dbReference type="ChEBI" id="CHEBI:15377"/>
        <dbReference type="ChEBI" id="CHEBI:15378"/>
        <dbReference type="ChEBI" id="CHEBI:58343"/>
        <dbReference type="ChEBI" id="CHEBI:63001"/>
        <dbReference type="ChEBI" id="CHEBI:132021"/>
    </reaction>
    <physiologicalReaction direction="left-to-right" evidence="25">
        <dbReference type="Rhea" id="RHEA:50041"/>
    </physiologicalReaction>
</comment>
<evidence type="ECO:0000256" key="1">
    <source>
        <dbReference type="ARBA" id="ARBA00001936"/>
    </source>
</evidence>
<feature type="transmembrane region" description="Helical" evidence="30">
    <location>
        <begin position="179"/>
        <end position="198"/>
    </location>
</feature>
<comment type="catalytic activity">
    <reaction evidence="24">
        <text>decanoyl-CoA + H2O = decanoyl-4'-phosphopantetheine + adenosine 3',5'-bisphosphate + 2 H(+)</text>
        <dbReference type="Rhea" id="RHEA:50020"/>
        <dbReference type="ChEBI" id="CHEBI:15377"/>
        <dbReference type="ChEBI" id="CHEBI:15378"/>
        <dbReference type="ChEBI" id="CHEBI:58343"/>
        <dbReference type="ChEBI" id="CHEBI:61430"/>
        <dbReference type="ChEBI" id="CHEBI:132014"/>
    </reaction>
    <physiologicalReaction direction="left-to-right" evidence="24">
        <dbReference type="Rhea" id="RHEA:50021"/>
    </physiologicalReaction>
</comment>
<dbReference type="InterPro" id="IPR000086">
    <property type="entry name" value="NUDIX_hydrolase_dom"/>
</dbReference>
<comment type="catalytic activity">
    <reaction evidence="22">
        <text>choloyl-CoA + H2O = S-choloyl-4'-phosphopantetheine + adenosine 3',5'-bisphosphate + 2 H(+)</text>
        <dbReference type="Rhea" id="RHEA:50036"/>
        <dbReference type="ChEBI" id="CHEBI:15377"/>
        <dbReference type="ChEBI" id="CHEBI:15378"/>
        <dbReference type="ChEBI" id="CHEBI:57373"/>
        <dbReference type="ChEBI" id="CHEBI:58343"/>
        <dbReference type="ChEBI" id="CHEBI:132020"/>
    </reaction>
    <physiologicalReaction direction="left-to-right" evidence="22">
        <dbReference type="Rhea" id="RHEA:50037"/>
    </physiologicalReaction>
</comment>
<keyword evidence="30" id="KW-0472">Membrane</keyword>
<evidence type="ECO:0000256" key="11">
    <source>
        <dbReference type="ARBA" id="ARBA00023211"/>
    </source>
</evidence>
<evidence type="ECO:0000256" key="29">
    <source>
        <dbReference type="ARBA" id="ARBA00079598"/>
    </source>
</evidence>
<comment type="subcellular location">
    <subcellularLocation>
        <location evidence="3">Peroxisome</location>
    </subcellularLocation>
</comment>
<dbReference type="SUPFAM" id="SSF55811">
    <property type="entry name" value="Nudix"/>
    <property type="match status" value="1"/>
</dbReference>
<dbReference type="FunFam" id="3.90.79.10:FF:000049">
    <property type="entry name" value="Peroxisomal coenzyme A diphosphatase NUDT7"/>
    <property type="match status" value="1"/>
</dbReference>
<comment type="catalytic activity">
    <reaction evidence="26">
        <text>acetyl-CoA + H2O = S-acetyl-4'-phosphopantetheine + adenosine 3',5'-bisphosphate + 2 H(+)</text>
        <dbReference type="Rhea" id="RHEA:64992"/>
        <dbReference type="ChEBI" id="CHEBI:15377"/>
        <dbReference type="ChEBI" id="CHEBI:15378"/>
        <dbReference type="ChEBI" id="CHEBI:57288"/>
        <dbReference type="ChEBI" id="CHEBI:58343"/>
        <dbReference type="ChEBI" id="CHEBI:156266"/>
    </reaction>
    <physiologicalReaction direction="left-to-right" evidence="26">
        <dbReference type="Rhea" id="RHEA:64993"/>
    </physiologicalReaction>
</comment>
<comment type="cofactor">
    <cofactor evidence="2">
        <name>Mg(2+)</name>
        <dbReference type="ChEBI" id="CHEBI:18420"/>
    </cofactor>
</comment>
<evidence type="ECO:0000313" key="33">
    <source>
        <dbReference type="Proteomes" id="UP001066276"/>
    </source>
</evidence>
<evidence type="ECO:0000256" key="7">
    <source>
        <dbReference type="ARBA" id="ARBA00022801"/>
    </source>
</evidence>
<dbReference type="EMBL" id="JANPWB010000016">
    <property type="protein sequence ID" value="KAJ1082590.1"/>
    <property type="molecule type" value="Genomic_DNA"/>
</dbReference>
<keyword evidence="30" id="KW-1133">Transmembrane helix</keyword>
<evidence type="ECO:0000256" key="12">
    <source>
        <dbReference type="ARBA" id="ARBA00044908"/>
    </source>
</evidence>
<dbReference type="PANTHER" id="PTHR12992">
    <property type="entry name" value="NUDIX HYDROLASE"/>
    <property type="match status" value="1"/>
</dbReference>
<dbReference type="CDD" id="cd03426">
    <property type="entry name" value="NUDIX_CoAse_Nudt7"/>
    <property type="match status" value="1"/>
</dbReference>
<comment type="catalytic activity">
    <reaction evidence="18">
        <text>propanoyl-CoA + H2O = propanoyl-4'-phosphopantetheine + adenosine 3',5'-bisphosphate + 2 H(+)</text>
        <dbReference type="Rhea" id="RHEA:67464"/>
        <dbReference type="ChEBI" id="CHEBI:15377"/>
        <dbReference type="ChEBI" id="CHEBI:15378"/>
        <dbReference type="ChEBI" id="CHEBI:57392"/>
        <dbReference type="ChEBI" id="CHEBI:58343"/>
        <dbReference type="ChEBI" id="CHEBI:172362"/>
    </reaction>
    <physiologicalReaction direction="left-to-right" evidence="18">
        <dbReference type="Rhea" id="RHEA:67465"/>
    </physiologicalReaction>
</comment>
<comment type="similarity">
    <text evidence="4">Belongs to the Nudix hydrolase family. PCD1 subfamily.</text>
</comment>
<comment type="catalytic activity">
    <reaction evidence="14">
        <text>octanoyl-CoA + H2O = S-octanoyl-4'-phosphopantetheine + adenosine 3',5'-bisphosphate + 2 H(+)</text>
        <dbReference type="Rhea" id="RHEA:50016"/>
        <dbReference type="ChEBI" id="CHEBI:15377"/>
        <dbReference type="ChEBI" id="CHEBI:15378"/>
        <dbReference type="ChEBI" id="CHEBI:57386"/>
        <dbReference type="ChEBI" id="CHEBI:58343"/>
        <dbReference type="ChEBI" id="CHEBI:132013"/>
    </reaction>
    <physiologicalReaction direction="left-to-right" evidence="14">
        <dbReference type="Rhea" id="RHEA:50017"/>
    </physiologicalReaction>
</comment>
<evidence type="ECO:0000256" key="15">
    <source>
        <dbReference type="ARBA" id="ARBA00047369"/>
    </source>
</evidence>
<comment type="catalytic activity">
    <reaction evidence="12">
        <text>CoA + H2O = (R)-4'-phosphopantetheine + adenosine 3',5'-bisphosphate + 2 H(+)</text>
        <dbReference type="Rhea" id="RHEA:64988"/>
        <dbReference type="ChEBI" id="CHEBI:15377"/>
        <dbReference type="ChEBI" id="CHEBI:15378"/>
        <dbReference type="ChEBI" id="CHEBI:57287"/>
        <dbReference type="ChEBI" id="CHEBI:58343"/>
        <dbReference type="ChEBI" id="CHEBI:61723"/>
        <dbReference type="EC" id="3.6.1.77"/>
    </reaction>
    <physiologicalReaction direction="left-to-right" evidence="12">
        <dbReference type="Rhea" id="RHEA:64989"/>
    </physiologicalReaction>
</comment>
<evidence type="ECO:0000256" key="14">
    <source>
        <dbReference type="ARBA" id="ARBA00047289"/>
    </source>
</evidence>
<dbReference type="InterPro" id="IPR045121">
    <property type="entry name" value="CoAse"/>
</dbReference>
<feature type="domain" description="Nudix hydrolase" evidence="31">
    <location>
        <begin position="31"/>
        <end position="163"/>
    </location>
</feature>
<keyword evidence="33" id="KW-1185">Reference proteome</keyword>
<evidence type="ECO:0000256" key="19">
    <source>
        <dbReference type="ARBA" id="ARBA00047757"/>
    </source>
</evidence>
<evidence type="ECO:0000256" key="16">
    <source>
        <dbReference type="ARBA" id="ARBA00047403"/>
    </source>
</evidence>
<proteinExistence type="inferred from homology"/>
<keyword evidence="8" id="KW-0460">Magnesium</keyword>
<comment type="catalytic activity">
    <reaction evidence="20">
        <text>succinyl-CoA + H2O = succinyl-4'-phosphopantetheine + adenosine 3',5'-bisphosphate + 2 H(+)</text>
        <dbReference type="Rhea" id="RHEA:67472"/>
        <dbReference type="ChEBI" id="CHEBI:15377"/>
        <dbReference type="ChEBI" id="CHEBI:15378"/>
        <dbReference type="ChEBI" id="CHEBI:57292"/>
        <dbReference type="ChEBI" id="CHEBI:58343"/>
        <dbReference type="ChEBI" id="CHEBI:172364"/>
    </reaction>
    <physiologicalReaction direction="left-to-right" evidence="20">
        <dbReference type="Rhea" id="RHEA:67473"/>
    </physiologicalReaction>
</comment>
<evidence type="ECO:0000256" key="20">
    <source>
        <dbReference type="ARBA" id="ARBA00048624"/>
    </source>
</evidence>
<dbReference type="PROSITE" id="PS01293">
    <property type="entry name" value="NUDIX_COA"/>
    <property type="match status" value="1"/>
</dbReference>
<keyword evidence="10" id="KW-0576">Peroxisome</keyword>
<gene>
    <name evidence="32" type="ORF">NDU88_002755</name>
</gene>
<evidence type="ECO:0000256" key="22">
    <source>
        <dbReference type="ARBA" id="ARBA00048961"/>
    </source>
</evidence>
<dbReference type="GO" id="GO:0030145">
    <property type="term" value="F:manganese ion binding"/>
    <property type="evidence" value="ECO:0007669"/>
    <property type="project" value="InterPro"/>
</dbReference>
<dbReference type="Pfam" id="PF00293">
    <property type="entry name" value="NUDIX"/>
    <property type="match status" value="1"/>
</dbReference>
<organism evidence="32 33">
    <name type="scientific">Pleurodeles waltl</name>
    <name type="common">Iberian ribbed newt</name>
    <dbReference type="NCBI Taxonomy" id="8319"/>
    <lineage>
        <taxon>Eukaryota</taxon>
        <taxon>Metazoa</taxon>
        <taxon>Chordata</taxon>
        <taxon>Craniata</taxon>
        <taxon>Vertebrata</taxon>
        <taxon>Euteleostomi</taxon>
        <taxon>Amphibia</taxon>
        <taxon>Batrachia</taxon>
        <taxon>Caudata</taxon>
        <taxon>Salamandroidea</taxon>
        <taxon>Salamandridae</taxon>
        <taxon>Pleurodelinae</taxon>
        <taxon>Pleurodeles</taxon>
    </lineage>
</organism>
<evidence type="ECO:0000256" key="2">
    <source>
        <dbReference type="ARBA" id="ARBA00001946"/>
    </source>
</evidence>
<dbReference type="EC" id="3.6.1.77" evidence="13"/>
<comment type="caution">
    <text evidence="32">The sequence shown here is derived from an EMBL/GenBank/DDBJ whole genome shotgun (WGS) entry which is preliminary data.</text>
</comment>
<comment type="subunit">
    <text evidence="5">Monomer.</text>
</comment>
<sequence>MEEAEGKVMKEKSMMILRKYDVEDKFSGMKFTKASVLLPVFLKDGKLHVLFTLRSMKLKTSPGEVCFPGGRSEPSDKDEIETALREAKEEVGLLRSQVEFVSRLTPTITKDGTLVTPVVAVIQETFKPCPNPDEVTDVFVVPLDYFIKPTKYHTVPIKCKTLTRTMHFFEYEDPDSNKVFTIFGLTAHFALMLAAILLEKGPSFNVLFDVDQQISSTEQWLLELNKSKL</sequence>
<protein>
    <recommendedName>
        <fullName evidence="28">Peroxisomal coenzyme A diphosphatase NUDT7</fullName>
        <ecNumber evidence="13">3.6.1.77</ecNumber>
    </recommendedName>
    <alternativeName>
        <fullName evidence="29">Nucleoside diphosphate-linked moiety X motif 7</fullName>
    </alternativeName>
</protein>
<keyword evidence="6" id="KW-0479">Metal-binding</keyword>
<dbReference type="GO" id="GO:0009132">
    <property type="term" value="P:nucleoside diphosphate metabolic process"/>
    <property type="evidence" value="ECO:0007669"/>
    <property type="project" value="InterPro"/>
</dbReference>
<evidence type="ECO:0000256" key="21">
    <source>
        <dbReference type="ARBA" id="ARBA00048667"/>
    </source>
</evidence>
<dbReference type="PANTHER" id="PTHR12992:SF24">
    <property type="entry name" value="PEROXISOMAL COENZYME A DIPHOSPHATASE NUDT7"/>
    <property type="match status" value="1"/>
</dbReference>
<dbReference type="InterPro" id="IPR015797">
    <property type="entry name" value="NUDIX_hydrolase-like_dom_sf"/>
</dbReference>
<dbReference type="Proteomes" id="UP001066276">
    <property type="component" value="Chromosome 12"/>
</dbReference>
<evidence type="ECO:0000256" key="13">
    <source>
        <dbReference type="ARBA" id="ARBA00044967"/>
    </source>
</evidence>
<accession>A0AAV7KTQ2</accession>
<comment type="catalytic activity">
    <reaction evidence="23">
        <text>butanoyl-CoA + H2O = S-butanoyl-4'-phosphopantetheine + adenosine 3',5'-bisphosphate + 2 H(+)</text>
        <dbReference type="Rhea" id="RHEA:49976"/>
        <dbReference type="ChEBI" id="CHEBI:15377"/>
        <dbReference type="ChEBI" id="CHEBI:15378"/>
        <dbReference type="ChEBI" id="CHEBI:57371"/>
        <dbReference type="ChEBI" id="CHEBI:58343"/>
        <dbReference type="ChEBI" id="CHEBI:132011"/>
    </reaction>
    <physiologicalReaction direction="left-to-right" evidence="23">
        <dbReference type="Rhea" id="RHEA:49977"/>
    </physiologicalReaction>
</comment>
<dbReference type="Gene3D" id="3.90.79.10">
    <property type="entry name" value="Nucleoside Triphosphate Pyrophosphohydrolase"/>
    <property type="match status" value="1"/>
</dbReference>
<dbReference type="GO" id="GO:0005782">
    <property type="term" value="C:peroxisomal matrix"/>
    <property type="evidence" value="ECO:0007669"/>
    <property type="project" value="UniProtKB-ARBA"/>
</dbReference>
<evidence type="ECO:0000256" key="8">
    <source>
        <dbReference type="ARBA" id="ARBA00022842"/>
    </source>
</evidence>
<evidence type="ECO:0000313" key="32">
    <source>
        <dbReference type="EMBL" id="KAJ1082590.1"/>
    </source>
</evidence>
<keyword evidence="30" id="KW-0812">Transmembrane</keyword>